<reference evidence="5" key="1">
    <citation type="submission" date="2023-07" db="EMBL/GenBank/DDBJ databases">
        <title>Genome content predicts the carbon catabolic preferences of heterotrophic bacteria.</title>
        <authorList>
            <person name="Gralka M."/>
        </authorList>
    </citation>
    <scope>NUCLEOTIDE SEQUENCE</scope>
    <source>
        <strain evidence="5">4G09</strain>
    </source>
</reference>
<dbReference type="PANTHER" id="PTHR35936:SF25">
    <property type="entry name" value="ABC TRANSPORTER SUBSTRATE-BINDING PROTEIN"/>
    <property type="match status" value="1"/>
</dbReference>
<dbReference type="PANTHER" id="PTHR35936">
    <property type="entry name" value="MEMBRANE-BOUND LYTIC MUREIN TRANSGLYCOSYLASE F"/>
    <property type="match status" value="1"/>
</dbReference>
<feature type="domain" description="Solute-binding protein family 3/N-terminal" evidence="4">
    <location>
        <begin position="23"/>
        <end position="244"/>
    </location>
</feature>
<protein>
    <submittedName>
        <fullName evidence="5">Transporter substrate-binding domain-containing protein</fullName>
    </submittedName>
</protein>
<evidence type="ECO:0000313" key="5">
    <source>
        <dbReference type="EMBL" id="MDP2563875.1"/>
    </source>
</evidence>
<proteinExistence type="inferred from homology"/>
<dbReference type="Proteomes" id="UP001177212">
    <property type="component" value="Unassembled WGS sequence"/>
</dbReference>
<evidence type="ECO:0000256" key="2">
    <source>
        <dbReference type="ARBA" id="ARBA00022729"/>
    </source>
</evidence>
<dbReference type="InterPro" id="IPR001638">
    <property type="entry name" value="Solute-binding_3/MltF_N"/>
</dbReference>
<evidence type="ECO:0000256" key="3">
    <source>
        <dbReference type="SAM" id="SignalP"/>
    </source>
</evidence>
<organism evidence="5 6">
    <name type="scientific">Pseudoalteromonas marina</name>
    <dbReference type="NCBI Taxonomy" id="267375"/>
    <lineage>
        <taxon>Bacteria</taxon>
        <taxon>Pseudomonadati</taxon>
        <taxon>Pseudomonadota</taxon>
        <taxon>Gammaproteobacteria</taxon>
        <taxon>Alteromonadales</taxon>
        <taxon>Pseudoalteromonadaceae</taxon>
        <taxon>Pseudoalteromonas</taxon>
    </lineage>
</organism>
<keyword evidence="6" id="KW-1185">Reference proteome</keyword>
<evidence type="ECO:0000259" key="4">
    <source>
        <dbReference type="SMART" id="SM00062"/>
    </source>
</evidence>
<evidence type="ECO:0000313" key="6">
    <source>
        <dbReference type="Proteomes" id="UP001177212"/>
    </source>
</evidence>
<feature type="chain" id="PRO_5047532345" evidence="3">
    <location>
        <begin position="20"/>
        <end position="245"/>
    </location>
</feature>
<dbReference type="SUPFAM" id="SSF53850">
    <property type="entry name" value="Periplasmic binding protein-like II"/>
    <property type="match status" value="1"/>
</dbReference>
<evidence type="ECO:0000256" key="1">
    <source>
        <dbReference type="ARBA" id="ARBA00010333"/>
    </source>
</evidence>
<dbReference type="Gene3D" id="3.40.190.10">
    <property type="entry name" value="Periplasmic binding protein-like II"/>
    <property type="match status" value="2"/>
</dbReference>
<comment type="caution">
    <text evidence="5">The sequence shown here is derived from an EMBL/GenBank/DDBJ whole genome shotgun (WGS) entry which is preliminary data.</text>
</comment>
<dbReference type="Pfam" id="PF00497">
    <property type="entry name" value="SBP_bac_3"/>
    <property type="match status" value="1"/>
</dbReference>
<dbReference type="SMART" id="SM00062">
    <property type="entry name" value="PBPb"/>
    <property type="match status" value="1"/>
</dbReference>
<sequence length="245" mass="27785">MKILLFITLFTFSAFNAWGCTKTLTVATNESYWPPYVILKNNTLGGVEIDVLKAIFKSSPYCLNFSVLPSSLRAFEELKQGRVDLIFAASKTADRAEYAHFTLPYRVEKMLLYKHASSPNVNSINALFKKSLTVGVNRGSVFGNAFEQLRTQYANQVVLTEESKKRFILLNKQRINFLIDDSLVAQYFTKQYSNIMPAALVEPININNVHFMLSKKTVTADDIAAINSYITNNKAVIERIYQSHQ</sequence>
<keyword evidence="2 3" id="KW-0732">Signal</keyword>
<accession>A0ABT9FAQ5</accession>
<feature type="signal peptide" evidence="3">
    <location>
        <begin position="1"/>
        <end position="19"/>
    </location>
</feature>
<dbReference type="RefSeq" id="WP_305471339.1">
    <property type="nucleotide sequence ID" value="NZ_JAUYVT010000002.1"/>
</dbReference>
<comment type="similarity">
    <text evidence="1">Belongs to the bacterial solute-binding protein 3 family.</text>
</comment>
<name>A0ABT9FAQ5_9GAMM</name>
<gene>
    <name evidence="5" type="ORF">Q8W34_04480</name>
</gene>
<dbReference type="EMBL" id="JAUYVT010000002">
    <property type="protein sequence ID" value="MDP2563875.1"/>
    <property type="molecule type" value="Genomic_DNA"/>
</dbReference>